<keyword evidence="2" id="KW-1003">Cell membrane</keyword>
<feature type="transmembrane region" description="Helical" evidence="8">
    <location>
        <begin position="671"/>
        <end position="688"/>
    </location>
</feature>
<reference evidence="9" key="1">
    <citation type="journal article" date="2020" name="J Insects Food Feed">
        <title>The yellow mealworm (Tenebrio molitor) genome: a resource for the emerging insects as food and feed industry.</title>
        <authorList>
            <person name="Eriksson T."/>
            <person name="Andere A."/>
            <person name="Kelstrup H."/>
            <person name="Emery V."/>
            <person name="Picard C."/>
        </authorList>
    </citation>
    <scope>NUCLEOTIDE SEQUENCE</scope>
    <source>
        <strain evidence="9">Stoneville</strain>
        <tissue evidence="9">Whole head</tissue>
    </source>
</reference>
<reference evidence="9" key="2">
    <citation type="submission" date="2021-08" db="EMBL/GenBank/DDBJ databases">
        <authorList>
            <person name="Eriksson T."/>
        </authorList>
    </citation>
    <scope>NUCLEOTIDE SEQUENCE</scope>
    <source>
        <strain evidence="9">Stoneville</strain>
        <tissue evidence="9">Whole head</tissue>
    </source>
</reference>
<evidence type="ECO:0000256" key="7">
    <source>
        <dbReference type="ARBA" id="ARBA00023224"/>
    </source>
</evidence>
<keyword evidence="4 8" id="KW-1133">Transmembrane helix</keyword>
<feature type="transmembrane region" description="Helical" evidence="8">
    <location>
        <begin position="244"/>
        <end position="266"/>
    </location>
</feature>
<evidence type="ECO:0000256" key="8">
    <source>
        <dbReference type="SAM" id="Phobius"/>
    </source>
</evidence>
<feature type="transmembrane region" description="Helical" evidence="8">
    <location>
        <begin position="694"/>
        <end position="716"/>
    </location>
</feature>
<dbReference type="GO" id="GO:0008049">
    <property type="term" value="P:male courtship behavior"/>
    <property type="evidence" value="ECO:0007669"/>
    <property type="project" value="TreeGrafter"/>
</dbReference>
<dbReference type="GO" id="GO:0043025">
    <property type="term" value="C:neuronal cell body"/>
    <property type="evidence" value="ECO:0007669"/>
    <property type="project" value="TreeGrafter"/>
</dbReference>
<dbReference type="GO" id="GO:0030424">
    <property type="term" value="C:axon"/>
    <property type="evidence" value="ECO:0007669"/>
    <property type="project" value="TreeGrafter"/>
</dbReference>
<evidence type="ECO:0000313" key="10">
    <source>
        <dbReference type="Proteomes" id="UP000719412"/>
    </source>
</evidence>
<feature type="transmembrane region" description="Helical" evidence="8">
    <location>
        <begin position="475"/>
        <end position="497"/>
    </location>
</feature>
<dbReference type="GO" id="GO:0007165">
    <property type="term" value="P:signal transduction"/>
    <property type="evidence" value="ECO:0007669"/>
    <property type="project" value="UniProtKB-KW"/>
</dbReference>
<sequence length="1086" mass="123989">MISGMWCHVSAAMVYMLNIRFITLNQQVKDLVKYSANQHLSQVGQNKNTVESSLLLGKICVLHHHLSKLVTLFNDIFGVNLLLMFGFNFIIITVALFYGSAEMQSSEKNWLVGICIFQTCLCCGIDCFYTCSVCHLTVEAANKMGVLIHKIETADHHVIDEIEMFSLQIANEGVEFSAAGFFPINYTLVFSMRFVTLNQQIKTLTKCLELPAVETNTDQKLFILSKICSLHHHLSKLVTLFNEIFGVNMLTMFAFNFIAITVALVFGSAAIQWGDTRWWVYTFIVVSCCCYGIDCLYSCGVCHSTVEQASMMGVLIHKIKTENHDVIDEIEMFSLQMANEKVPTRCVLEIYRKSEKQIVKFFLIKLVSLASSIFCHSFLIRKQKFLIYQLTEIFSCFLVMISGMWCHESAAMVYMLKIRFITLNQQVKDLVKYSANQHLSLVGQNKNTVENSLLLGKICVLHHHLSKLVTLFNEIFGVNLLLMFGFNFIMITVALFYGSVEVQSSQKDWLVGISIFLACLCCGIDCFYTCSVCHLTVEAANKMGALIHKIQTTNHHVIDEIEMFSLQIANEGVEFSAAGFFPINYTLVFSANEMGVLIHKIETENHDVIDQIEMFSLQIANEKVEFSAAGLINRRKFIHFLTNIFDFDTHIPIDRTTRNYQQTKREIIRRFLTKHFVLFVFLISHVLVHPHYRTSIFVTTQLCICFQTAFNSALCFQSVELTLMLKIRFATLNEQINDLIEFFAQEVSLVEEDKNLRKKVLLLGKISTLHHHLSKLIRLFNDTFGVSLLLMFGYIFIVLTISVFYITVELQASFTNWFMTTYSILTCSSYAVDSFYVCHFCYSTVVEASRAGQLIHKIKTDNHDIIDEIEMFSLQIANARVEFTAADFFAINYALLVSLVELVLMLKDRFQLLNNRLEKIVKYCSSETSFVEKTIENRKLFFTLSKICTLHHHLSKLIKLFNDIFGLILLSMIATVFIATIIPWIFILKIAAVTLLYGINLISICHACYSTIQEVTRSGELIHNIETDDHDIIDEIEMFSLQIANENVEFSAAGFFPVNYTLVFSFVGGVTTYIIILIQLAATLKE</sequence>
<evidence type="ECO:0008006" key="11">
    <source>
        <dbReference type="Google" id="ProtNLM"/>
    </source>
</evidence>
<dbReference type="GO" id="GO:0030425">
    <property type="term" value="C:dendrite"/>
    <property type="evidence" value="ECO:0007669"/>
    <property type="project" value="TreeGrafter"/>
</dbReference>
<dbReference type="GO" id="GO:0050909">
    <property type="term" value="P:sensory perception of taste"/>
    <property type="evidence" value="ECO:0007669"/>
    <property type="project" value="InterPro"/>
</dbReference>
<feature type="transmembrane region" description="Helical" evidence="8">
    <location>
        <begin position="386"/>
        <end position="406"/>
    </location>
</feature>
<dbReference type="GO" id="GO:0005886">
    <property type="term" value="C:plasma membrane"/>
    <property type="evidence" value="ECO:0007669"/>
    <property type="project" value="UniProtKB-SubCell"/>
</dbReference>
<accession>A0A8J6HKZ7</accession>
<feature type="transmembrane region" description="Helical" evidence="8">
    <location>
        <begin position="76"/>
        <end position="98"/>
    </location>
</feature>
<evidence type="ECO:0000256" key="2">
    <source>
        <dbReference type="ARBA" id="ARBA00022475"/>
    </source>
</evidence>
<evidence type="ECO:0000256" key="3">
    <source>
        <dbReference type="ARBA" id="ARBA00022692"/>
    </source>
</evidence>
<name>A0A8J6HKZ7_TENMO</name>
<keyword evidence="5 8" id="KW-0472">Membrane</keyword>
<keyword evidence="3 8" id="KW-0812">Transmembrane</keyword>
<evidence type="ECO:0000256" key="6">
    <source>
        <dbReference type="ARBA" id="ARBA00023170"/>
    </source>
</evidence>
<organism evidence="9 10">
    <name type="scientific">Tenebrio molitor</name>
    <name type="common">Yellow mealworm beetle</name>
    <dbReference type="NCBI Taxonomy" id="7067"/>
    <lineage>
        <taxon>Eukaryota</taxon>
        <taxon>Metazoa</taxon>
        <taxon>Ecdysozoa</taxon>
        <taxon>Arthropoda</taxon>
        <taxon>Hexapoda</taxon>
        <taxon>Insecta</taxon>
        <taxon>Pterygota</taxon>
        <taxon>Neoptera</taxon>
        <taxon>Endopterygota</taxon>
        <taxon>Coleoptera</taxon>
        <taxon>Polyphaga</taxon>
        <taxon>Cucujiformia</taxon>
        <taxon>Tenebrionidae</taxon>
        <taxon>Tenebrio</taxon>
    </lineage>
</organism>
<evidence type="ECO:0000256" key="5">
    <source>
        <dbReference type="ARBA" id="ARBA00023136"/>
    </source>
</evidence>
<feature type="transmembrane region" description="Helical" evidence="8">
    <location>
        <begin position="278"/>
        <end position="302"/>
    </location>
</feature>
<dbReference type="PANTHER" id="PTHR21143">
    <property type="entry name" value="INVERTEBRATE GUSTATORY RECEPTOR"/>
    <property type="match status" value="1"/>
</dbReference>
<comment type="subcellular location">
    <subcellularLocation>
        <location evidence="1">Cell membrane</location>
        <topology evidence="1">Multi-pass membrane protein</topology>
    </subcellularLocation>
</comment>
<dbReference type="PANTHER" id="PTHR21143:SF133">
    <property type="entry name" value="GUSTATORY AND PHEROMONE RECEPTOR 32A-RELATED"/>
    <property type="match status" value="1"/>
</dbReference>
<feature type="transmembrane region" description="Helical" evidence="8">
    <location>
        <begin position="784"/>
        <end position="808"/>
    </location>
</feature>
<protein>
    <recommendedName>
        <fullName evidence="11">Gustatory receptor</fullName>
    </recommendedName>
</protein>
<dbReference type="GO" id="GO:0007635">
    <property type="term" value="P:chemosensory behavior"/>
    <property type="evidence" value="ECO:0007669"/>
    <property type="project" value="TreeGrafter"/>
</dbReference>
<evidence type="ECO:0000313" key="9">
    <source>
        <dbReference type="EMBL" id="KAH0816208.1"/>
    </source>
</evidence>
<keyword evidence="6" id="KW-0675">Receptor</keyword>
<keyword evidence="7" id="KW-0807">Transducer</keyword>
<evidence type="ECO:0000256" key="1">
    <source>
        <dbReference type="ARBA" id="ARBA00004651"/>
    </source>
</evidence>
<feature type="transmembrane region" description="Helical" evidence="8">
    <location>
        <begin position="1060"/>
        <end position="1082"/>
    </location>
</feature>
<feature type="transmembrane region" description="Helical" evidence="8">
    <location>
        <begin position="509"/>
        <end position="528"/>
    </location>
</feature>
<feature type="transmembrane region" description="Helical" evidence="8">
    <location>
        <begin position="362"/>
        <end position="380"/>
    </location>
</feature>
<feature type="transmembrane region" description="Helical" evidence="8">
    <location>
        <begin position="888"/>
        <end position="906"/>
    </location>
</feature>
<dbReference type="InterPro" id="IPR013604">
    <property type="entry name" value="7TM_chemorcpt"/>
</dbReference>
<evidence type="ECO:0000256" key="4">
    <source>
        <dbReference type="ARBA" id="ARBA00022989"/>
    </source>
</evidence>
<dbReference type="EMBL" id="JABDTM020021875">
    <property type="protein sequence ID" value="KAH0816208.1"/>
    <property type="molecule type" value="Genomic_DNA"/>
</dbReference>
<proteinExistence type="predicted"/>
<dbReference type="AlphaFoldDB" id="A0A8J6HKZ7"/>
<dbReference type="Proteomes" id="UP000719412">
    <property type="component" value="Unassembled WGS sequence"/>
</dbReference>
<gene>
    <name evidence="9" type="ORF">GEV33_006583</name>
</gene>
<comment type="caution">
    <text evidence="9">The sequence shown here is derived from an EMBL/GenBank/DDBJ whole genome shotgun (WGS) entry which is preliminary data.</text>
</comment>
<feature type="transmembrane region" description="Helical" evidence="8">
    <location>
        <begin position="964"/>
        <end position="987"/>
    </location>
</feature>
<keyword evidence="10" id="KW-1185">Reference proteome</keyword>
<dbReference type="Pfam" id="PF08395">
    <property type="entry name" value="7tm_7"/>
    <property type="match status" value="4"/>
</dbReference>